<evidence type="ECO:0000313" key="3">
    <source>
        <dbReference type="EMBL" id="KAF9992136.1"/>
    </source>
</evidence>
<evidence type="ECO:0000256" key="2">
    <source>
        <dbReference type="SAM" id="MobiDB-lite"/>
    </source>
</evidence>
<feature type="non-terminal residue" evidence="3">
    <location>
        <position position="214"/>
    </location>
</feature>
<evidence type="ECO:0000313" key="4">
    <source>
        <dbReference type="Proteomes" id="UP000703661"/>
    </source>
</evidence>
<protein>
    <submittedName>
        <fullName evidence="3">Serine/threonine-protein kinase HAL4/sat4</fullName>
    </submittedName>
</protein>
<dbReference type="AlphaFoldDB" id="A0A9P6SR46"/>
<keyword evidence="4" id="KW-1185">Reference proteome</keyword>
<feature type="binding site" evidence="1">
    <location>
        <position position="200"/>
    </location>
    <ligand>
        <name>ATP</name>
        <dbReference type="ChEBI" id="CHEBI:30616"/>
    </ligand>
</feature>
<keyword evidence="1" id="KW-0547">Nucleotide-binding</keyword>
<gene>
    <name evidence="3" type="primary">SAT4_5</name>
    <name evidence="3" type="ORF">BGZ80_008699</name>
</gene>
<feature type="region of interest" description="Disordered" evidence="2">
    <location>
        <begin position="95"/>
        <end position="117"/>
    </location>
</feature>
<keyword evidence="1" id="KW-0067">ATP-binding</keyword>
<evidence type="ECO:0000256" key="1">
    <source>
        <dbReference type="PROSITE-ProRule" id="PRU10141"/>
    </source>
</evidence>
<keyword evidence="3" id="KW-0808">Transferase</keyword>
<accession>A0A9P6SR46</accession>
<dbReference type="PROSITE" id="PS00107">
    <property type="entry name" value="PROTEIN_KINASE_ATP"/>
    <property type="match status" value="1"/>
</dbReference>
<organism evidence="3 4">
    <name type="scientific">Entomortierella chlamydospora</name>
    <dbReference type="NCBI Taxonomy" id="101097"/>
    <lineage>
        <taxon>Eukaryota</taxon>
        <taxon>Fungi</taxon>
        <taxon>Fungi incertae sedis</taxon>
        <taxon>Mucoromycota</taxon>
        <taxon>Mortierellomycotina</taxon>
        <taxon>Mortierellomycetes</taxon>
        <taxon>Mortierellales</taxon>
        <taxon>Mortierellaceae</taxon>
        <taxon>Entomortierella</taxon>
    </lineage>
</organism>
<name>A0A9P6SR46_9FUNG</name>
<proteinExistence type="predicted"/>
<sequence>MVTFSTDYWAPAMEVNVRRRQEKSVLYTQKDKKHTSQDEHWSTLRQVPTIDSTTSATSATNVESQNALKKVLFPKPPPVAITNKKQTLIHKIFHHESKSTSPSPPSSPIFTNSPIEQDPHLLNTSSSLEKKNIFNFSNVLGRTASSFGSERSDTKKANCTLLEKYGICDKGNIGQGATAVVRLAHKLSDEDDSEKLFAVKEFRKRRKDETEKEY</sequence>
<dbReference type="GO" id="GO:0016301">
    <property type="term" value="F:kinase activity"/>
    <property type="evidence" value="ECO:0007669"/>
    <property type="project" value="UniProtKB-KW"/>
</dbReference>
<dbReference type="Proteomes" id="UP000703661">
    <property type="component" value="Unassembled WGS sequence"/>
</dbReference>
<reference evidence="3" key="1">
    <citation type="journal article" date="2020" name="Fungal Divers.">
        <title>Resolving the Mortierellaceae phylogeny through synthesis of multi-gene phylogenetics and phylogenomics.</title>
        <authorList>
            <person name="Vandepol N."/>
            <person name="Liber J."/>
            <person name="Desiro A."/>
            <person name="Na H."/>
            <person name="Kennedy M."/>
            <person name="Barry K."/>
            <person name="Grigoriev I.V."/>
            <person name="Miller A.N."/>
            <person name="O'Donnell K."/>
            <person name="Stajich J.E."/>
            <person name="Bonito G."/>
        </authorList>
    </citation>
    <scope>NUCLEOTIDE SEQUENCE</scope>
    <source>
        <strain evidence="3">NRRL 2769</strain>
    </source>
</reference>
<comment type="caution">
    <text evidence="3">The sequence shown here is derived from an EMBL/GenBank/DDBJ whole genome shotgun (WGS) entry which is preliminary data.</text>
</comment>
<dbReference type="EMBL" id="JAAAID010004800">
    <property type="protein sequence ID" value="KAF9992136.1"/>
    <property type="molecule type" value="Genomic_DNA"/>
</dbReference>
<dbReference type="GO" id="GO:0005524">
    <property type="term" value="F:ATP binding"/>
    <property type="evidence" value="ECO:0007669"/>
    <property type="project" value="UniProtKB-UniRule"/>
</dbReference>
<dbReference type="InterPro" id="IPR017441">
    <property type="entry name" value="Protein_kinase_ATP_BS"/>
</dbReference>
<keyword evidence="3" id="KW-0418">Kinase</keyword>